<evidence type="ECO:0000256" key="7">
    <source>
        <dbReference type="RuleBase" id="RU003738"/>
    </source>
</evidence>
<comment type="subunit">
    <text evidence="5">Homodimer.</text>
</comment>
<organism evidence="9 10">
    <name type="scientific">Pelagibacter ubique</name>
    <dbReference type="NCBI Taxonomy" id="198252"/>
    <lineage>
        <taxon>Bacteria</taxon>
        <taxon>Pseudomonadati</taxon>
        <taxon>Pseudomonadota</taxon>
        <taxon>Alphaproteobacteria</taxon>
        <taxon>Candidatus Pelagibacterales</taxon>
        <taxon>Candidatus Pelagibacteraceae</taxon>
        <taxon>Candidatus Pelagibacter</taxon>
    </lineage>
</organism>
<dbReference type="InterPro" id="IPR029066">
    <property type="entry name" value="PLP-binding_barrel"/>
</dbReference>
<evidence type="ECO:0000256" key="3">
    <source>
        <dbReference type="ARBA" id="ARBA00022898"/>
    </source>
</evidence>
<evidence type="ECO:0000256" key="6">
    <source>
        <dbReference type="NCBIfam" id="TIGR01048"/>
    </source>
</evidence>
<feature type="domain" description="Orn/DAP/Arg decarboxylase 2 N-terminal" evidence="8">
    <location>
        <begin position="32"/>
        <end position="274"/>
    </location>
</feature>
<dbReference type="RefSeq" id="WP_169035731.1">
    <property type="nucleotide sequence ID" value="NZ_LANA01000001.1"/>
</dbReference>
<sequence>MKYINKSLSIERVKVQDIAKKFGTPTYCYSFGQLKENIDNFKKSFKSFSPLICFAVKSNTNITLIREIKKFGLGADVVSIGELMIALKAGINPKKIVFSGVGKTSNEINYAIDKKILLINAESESEISEIERIAKYKNKIVNIGIRLNPNIDAKTLKQISTGKKENKFGVDEKTFFKVVKYVGLSKNINLKCLSVHLGSQILDHKPYEKMLKVIDKIIKKSNHDFEFIDLGGGMGISYEKNTKKLNYQKYNIAIKKFLRNHNSKIIFEPGRSIVGNIGSLISKVIYIKGNEKKDFVILDAAMNDLMRPALYGANHRTIPVTKTNQTSKKTYEFVGPICESTDKFTTLKKFQKLKEKDLVLMCDVGAYGMSLSSNYNMRPKPTEILIKGSKINVIKKRQKLKDLI</sequence>
<evidence type="ECO:0000256" key="5">
    <source>
        <dbReference type="HAMAP-Rule" id="MF_02120"/>
    </source>
</evidence>
<feature type="binding site" evidence="5">
    <location>
        <position position="339"/>
    </location>
    <ligand>
        <name>substrate</name>
    </ligand>
</feature>
<protein>
    <recommendedName>
        <fullName evidence="5 6">Diaminopimelate decarboxylase</fullName>
        <shortName evidence="5">DAP decarboxylase</shortName>
        <shortName evidence="5">DAPDC</shortName>
        <ecNumber evidence="5 6">4.1.1.20</ecNumber>
    </recommendedName>
</protein>
<dbReference type="InterPro" id="IPR000183">
    <property type="entry name" value="Orn/DAP/Arg_de-COase"/>
</dbReference>
<comment type="pathway">
    <text evidence="5 7">Amino-acid biosynthesis; L-lysine biosynthesis via DAP pathway; L-lysine from DL-2,6-diaminopimelate: step 1/1.</text>
</comment>
<evidence type="ECO:0000313" key="9">
    <source>
        <dbReference type="EMBL" id="NMN67224.1"/>
    </source>
</evidence>
<comment type="catalytic activity">
    <reaction evidence="5 7">
        <text>meso-2,6-diaminopimelate + H(+) = L-lysine + CO2</text>
        <dbReference type="Rhea" id="RHEA:15101"/>
        <dbReference type="ChEBI" id="CHEBI:15378"/>
        <dbReference type="ChEBI" id="CHEBI:16526"/>
        <dbReference type="ChEBI" id="CHEBI:32551"/>
        <dbReference type="ChEBI" id="CHEBI:57791"/>
        <dbReference type="EC" id="4.1.1.20"/>
    </reaction>
</comment>
<feature type="modified residue" description="N6-(pyridoxal phosphate)lysine" evidence="5">
    <location>
        <position position="57"/>
    </location>
</feature>
<feature type="binding site" evidence="5">
    <location>
        <position position="367"/>
    </location>
    <ligand>
        <name>pyridoxal 5'-phosphate</name>
        <dbReference type="ChEBI" id="CHEBI:597326"/>
    </ligand>
</feature>
<dbReference type="Gene3D" id="2.40.37.10">
    <property type="entry name" value="Lyase, Ornithine Decarboxylase, Chain A, domain 1"/>
    <property type="match status" value="1"/>
</dbReference>
<evidence type="ECO:0000256" key="2">
    <source>
        <dbReference type="ARBA" id="ARBA00022793"/>
    </source>
</evidence>
<feature type="binding site" evidence="5">
    <location>
        <begin position="268"/>
        <end position="271"/>
    </location>
    <ligand>
        <name>pyridoxal 5'-phosphate</name>
        <dbReference type="ChEBI" id="CHEBI:597326"/>
    </ligand>
</feature>
<name>A0ABX1T199_PELUQ</name>
<keyword evidence="5" id="KW-0028">Amino-acid biosynthesis</keyword>
<reference evidence="9 10" key="1">
    <citation type="submission" date="2019-07" db="EMBL/GenBank/DDBJ databases">
        <title>SAR11 Genome Evolution.</title>
        <authorList>
            <person name="Giovannoni S."/>
        </authorList>
    </citation>
    <scope>NUCLEOTIDE SEQUENCE [LARGE SCALE GENOMIC DNA]</scope>
    <source>
        <strain evidence="9 10">HTCC9565</strain>
    </source>
</reference>
<evidence type="ECO:0000313" key="10">
    <source>
        <dbReference type="Proteomes" id="UP001166004"/>
    </source>
</evidence>
<dbReference type="InterPro" id="IPR009006">
    <property type="entry name" value="Ala_racemase/Decarboxylase_C"/>
</dbReference>
<comment type="similarity">
    <text evidence="5">Belongs to the Orn/Lys/Arg decarboxylase class-II family. LysA subfamily.</text>
</comment>
<dbReference type="SUPFAM" id="SSF50621">
    <property type="entry name" value="Alanine racemase C-terminal domain-like"/>
    <property type="match status" value="1"/>
</dbReference>
<evidence type="ECO:0000259" key="8">
    <source>
        <dbReference type="Pfam" id="PF02784"/>
    </source>
</evidence>
<dbReference type="Proteomes" id="UP001166004">
    <property type="component" value="Unassembled WGS sequence"/>
</dbReference>
<comment type="function">
    <text evidence="5">Specifically catalyzes the decarboxylation of meso-diaminopimelate (meso-DAP) to L-lysine.</text>
</comment>
<feature type="binding site" evidence="5">
    <location>
        <position position="233"/>
    </location>
    <ligand>
        <name>pyridoxal 5'-phosphate</name>
        <dbReference type="ChEBI" id="CHEBI:597326"/>
    </ligand>
</feature>
<dbReference type="PANTHER" id="PTHR43727:SF2">
    <property type="entry name" value="GROUP IV DECARBOXYLASE"/>
    <property type="match status" value="1"/>
</dbReference>
<evidence type="ECO:0000256" key="1">
    <source>
        <dbReference type="ARBA" id="ARBA00001933"/>
    </source>
</evidence>
<comment type="caution">
    <text evidence="9">The sequence shown here is derived from an EMBL/GenBank/DDBJ whole genome shotgun (WGS) entry which is preliminary data.</text>
</comment>
<dbReference type="InterPro" id="IPR022653">
    <property type="entry name" value="De-COase2_pyr-phos_BS"/>
</dbReference>
<dbReference type="Gene3D" id="3.20.20.10">
    <property type="entry name" value="Alanine racemase"/>
    <property type="match status" value="1"/>
</dbReference>
<dbReference type="InterPro" id="IPR022644">
    <property type="entry name" value="De-COase2_N"/>
</dbReference>
<dbReference type="PROSITE" id="PS00878">
    <property type="entry name" value="ODR_DC_2_1"/>
    <property type="match status" value="1"/>
</dbReference>
<proteinExistence type="inferred from homology"/>
<feature type="binding site" evidence="5">
    <location>
        <position position="271"/>
    </location>
    <ligand>
        <name>substrate</name>
    </ligand>
</feature>
<keyword evidence="10" id="KW-1185">Reference proteome</keyword>
<dbReference type="Pfam" id="PF02784">
    <property type="entry name" value="Orn_Arg_deC_N"/>
    <property type="match status" value="1"/>
</dbReference>
<dbReference type="PRINTS" id="PR01179">
    <property type="entry name" value="ODADCRBXLASE"/>
</dbReference>
<accession>A0ABX1T199</accession>
<dbReference type="EC" id="4.1.1.20" evidence="5 6"/>
<dbReference type="EMBL" id="LANA01000001">
    <property type="protein sequence ID" value="NMN67224.1"/>
    <property type="molecule type" value="Genomic_DNA"/>
</dbReference>
<feature type="binding site" evidence="5">
    <location>
        <position position="307"/>
    </location>
    <ligand>
        <name>substrate</name>
    </ligand>
</feature>
<dbReference type="CDD" id="cd06828">
    <property type="entry name" value="PLPDE_III_DapDC"/>
    <property type="match status" value="1"/>
</dbReference>
<dbReference type="PANTHER" id="PTHR43727">
    <property type="entry name" value="DIAMINOPIMELATE DECARBOXYLASE"/>
    <property type="match status" value="1"/>
</dbReference>
<feature type="binding site" evidence="5">
    <location>
        <position position="367"/>
    </location>
    <ligand>
        <name>substrate</name>
    </ligand>
</feature>
<dbReference type="PRINTS" id="PR01181">
    <property type="entry name" value="DAPDCRBXLASE"/>
</dbReference>
<evidence type="ECO:0000256" key="4">
    <source>
        <dbReference type="ARBA" id="ARBA00023239"/>
    </source>
</evidence>
<gene>
    <name evidence="5" type="primary">lysA</name>
    <name evidence="9" type="ORF">VP91_00003660</name>
</gene>
<feature type="binding site" evidence="5">
    <location>
        <position position="311"/>
    </location>
    <ligand>
        <name>substrate</name>
    </ligand>
</feature>
<dbReference type="NCBIfam" id="TIGR01048">
    <property type="entry name" value="lysA"/>
    <property type="match status" value="1"/>
</dbReference>
<keyword evidence="2 5" id="KW-0210">Decarboxylase</keyword>
<keyword evidence="3 5" id="KW-0663">Pyridoxal phosphate</keyword>
<dbReference type="SUPFAM" id="SSF51419">
    <property type="entry name" value="PLP-binding barrel"/>
    <property type="match status" value="1"/>
</dbReference>
<keyword evidence="5 7" id="KW-0457">Lysine biosynthesis</keyword>
<dbReference type="HAMAP" id="MF_02120">
    <property type="entry name" value="LysA"/>
    <property type="match status" value="1"/>
</dbReference>
<dbReference type="InterPro" id="IPR002986">
    <property type="entry name" value="DAP_deCOOHase_LysA"/>
</dbReference>
<comment type="cofactor">
    <cofactor evidence="1 5 7">
        <name>pyridoxal 5'-phosphate</name>
        <dbReference type="ChEBI" id="CHEBI:597326"/>
    </cofactor>
</comment>
<keyword evidence="4 5" id="KW-0456">Lyase</keyword>